<dbReference type="HAMAP" id="MF_00674">
    <property type="entry name" value="UPF0251"/>
    <property type="match status" value="1"/>
</dbReference>
<evidence type="ECO:0000256" key="2">
    <source>
        <dbReference type="HAMAP-Rule" id="MF_00674"/>
    </source>
</evidence>
<evidence type="ECO:0000313" key="4">
    <source>
        <dbReference type="Proteomes" id="UP000739538"/>
    </source>
</evidence>
<dbReference type="InterPro" id="IPR002852">
    <property type="entry name" value="UPF0251"/>
</dbReference>
<reference evidence="3" key="1">
    <citation type="submission" date="2020-04" db="EMBL/GenBank/DDBJ databases">
        <authorList>
            <person name="Zhang T."/>
        </authorList>
    </citation>
    <scope>NUCLEOTIDE SEQUENCE</scope>
    <source>
        <strain evidence="3">HKST-UBA02</strain>
    </source>
</reference>
<gene>
    <name evidence="3" type="ORF">KDA27_08285</name>
</gene>
<organism evidence="3 4">
    <name type="scientific">Eiseniibacteriota bacterium</name>
    <dbReference type="NCBI Taxonomy" id="2212470"/>
    <lineage>
        <taxon>Bacteria</taxon>
        <taxon>Candidatus Eiseniibacteriota</taxon>
    </lineage>
</organism>
<comment type="similarity">
    <text evidence="1 2">Belongs to the UPF0251 family.</text>
</comment>
<dbReference type="PANTHER" id="PTHR37478:SF2">
    <property type="entry name" value="UPF0251 PROTEIN TK0562"/>
    <property type="match status" value="1"/>
</dbReference>
<name>A0A956NAV5_UNCEI</name>
<comment type="caution">
    <text evidence="3">The sequence shown here is derived from an EMBL/GenBank/DDBJ whole genome shotgun (WGS) entry which is preliminary data.</text>
</comment>
<dbReference type="AlphaFoldDB" id="A0A956NAV5"/>
<dbReference type="PANTHER" id="PTHR37478">
    <property type="match status" value="1"/>
</dbReference>
<protein>
    <recommendedName>
        <fullName evidence="2">UPF0251 protein KDA27_08285</fullName>
    </recommendedName>
</protein>
<evidence type="ECO:0000313" key="3">
    <source>
        <dbReference type="EMBL" id="MCA9755784.1"/>
    </source>
</evidence>
<proteinExistence type="inferred from homology"/>
<dbReference type="Proteomes" id="UP000739538">
    <property type="component" value="Unassembled WGS sequence"/>
</dbReference>
<dbReference type="SUPFAM" id="SSF88659">
    <property type="entry name" value="Sigma3 and sigma4 domains of RNA polymerase sigma factors"/>
    <property type="match status" value="1"/>
</dbReference>
<dbReference type="Pfam" id="PF02001">
    <property type="entry name" value="DUF134"/>
    <property type="match status" value="1"/>
</dbReference>
<dbReference type="InterPro" id="IPR013324">
    <property type="entry name" value="RNA_pol_sigma_r3/r4-like"/>
</dbReference>
<evidence type="ECO:0000256" key="1">
    <source>
        <dbReference type="ARBA" id="ARBA00009350"/>
    </source>
</evidence>
<reference evidence="3" key="2">
    <citation type="journal article" date="2021" name="Microbiome">
        <title>Successional dynamics and alternative stable states in a saline activated sludge microbial community over 9 years.</title>
        <authorList>
            <person name="Wang Y."/>
            <person name="Ye J."/>
            <person name="Ju F."/>
            <person name="Liu L."/>
            <person name="Boyd J.A."/>
            <person name="Deng Y."/>
            <person name="Parks D.H."/>
            <person name="Jiang X."/>
            <person name="Yin X."/>
            <person name="Woodcroft B.J."/>
            <person name="Tyson G.W."/>
            <person name="Hugenholtz P."/>
            <person name="Polz M.F."/>
            <person name="Zhang T."/>
        </authorList>
    </citation>
    <scope>NUCLEOTIDE SEQUENCE</scope>
    <source>
        <strain evidence="3">HKST-UBA02</strain>
    </source>
</reference>
<dbReference type="EMBL" id="JAGQHS010000032">
    <property type="protein sequence ID" value="MCA9755784.1"/>
    <property type="molecule type" value="Genomic_DNA"/>
</dbReference>
<accession>A0A956NAV5</accession>
<sequence length="101" mass="11225">MPRPRKPRCCQAFAGDRVFKPRSIPMSQLETIRLELSELEALRLCDLERLDQDAAGAQMGVSRGTVQRLLKSGRAKVVDAILGSHALLIEKGESDEDLYSD</sequence>